<gene>
    <name evidence="2" type="ORF">FBFR_03570</name>
</gene>
<keyword evidence="1" id="KW-0472">Membrane</keyword>
<feature type="transmembrane region" description="Helical" evidence="1">
    <location>
        <begin position="70"/>
        <end position="91"/>
    </location>
</feature>
<evidence type="ECO:0000313" key="2">
    <source>
        <dbReference type="EMBL" id="OAB29810.1"/>
    </source>
</evidence>
<dbReference type="EMBL" id="LVJE01000006">
    <property type="protein sequence ID" value="OAB29810.1"/>
    <property type="molecule type" value="Genomic_DNA"/>
</dbReference>
<keyword evidence="1" id="KW-0812">Transmembrane</keyword>
<feature type="transmembrane region" description="Helical" evidence="1">
    <location>
        <begin position="7"/>
        <end position="24"/>
    </location>
</feature>
<comment type="caution">
    <text evidence="2">The sequence shown here is derived from an EMBL/GenBank/DDBJ whole genome shotgun (WGS) entry which is preliminary data.</text>
</comment>
<sequence>MNILRWLLLLPISILCSIIFPYLYKQIVELFVSENTFADSYLLNGANFFLQGTLFIVSTYFIAPKFKIQTLKIFLILWFLTVVFGDYYLYSTHRENIGIWNSLLRIIGALLAYINITLEHKDETIHLINETNEETKQEKPNNNNDQPKLTRSQTILLRVMKMRAENKE</sequence>
<dbReference type="RefSeq" id="WP_066077169.1">
    <property type="nucleotide sequence ID" value="NZ_FRDK01000007.1"/>
</dbReference>
<organism evidence="2 3">
    <name type="scientific">Flavobacterium fryxellicola</name>
    <dbReference type="NCBI Taxonomy" id="249352"/>
    <lineage>
        <taxon>Bacteria</taxon>
        <taxon>Pseudomonadati</taxon>
        <taxon>Bacteroidota</taxon>
        <taxon>Flavobacteriia</taxon>
        <taxon>Flavobacteriales</taxon>
        <taxon>Flavobacteriaceae</taxon>
        <taxon>Flavobacterium</taxon>
    </lineage>
</organism>
<name>A0A167YUQ2_9FLAO</name>
<feature type="transmembrane region" description="Helical" evidence="1">
    <location>
        <begin position="97"/>
        <end position="116"/>
    </location>
</feature>
<protein>
    <submittedName>
        <fullName evidence="2">Uncharacterized protein</fullName>
    </submittedName>
</protein>
<keyword evidence="3" id="KW-1185">Reference proteome</keyword>
<keyword evidence="1" id="KW-1133">Transmembrane helix</keyword>
<evidence type="ECO:0000313" key="3">
    <source>
        <dbReference type="Proteomes" id="UP000077164"/>
    </source>
</evidence>
<dbReference type="AlphaFoldDB" id="A0A167YUQ2"/>
<accession>A0A167YUQ2</accession>
<evidence type="ECO:0000256" key="1">
    <source>
        <dbReference type="SAM" id="Phobius"/>
    </source>
</evidence>
<reference evidence="2 3" key="1">
    <citation type="submission" date="2016-03" db="EMBL/GenBank/DDBJ databases">
        <title>Draft genome sequence of Flavobacterium fryxellicola DSM 16209.</title>
        <authorList>
            <person name="Shin S.-K."/>
            <person name="Yi H."/>
        </authorList>
    </citation>
    <scope>NUCLEOTIDE SEQUENCE [LARGE SCALE GENOMIC DNA]</scope>
    <source>
        <strain evidence="2 3">DSM 16209</strain>
    </source>
</reference>
<feature type="transmembrane region" description="Helical" evidence="1">
    <location>
        <begin position="44"/>
        <end position="63"/>
    </location>
</feature>
<dbReference type="Proteomes" id="UP000077164">
    <property type="component" value="Unassembled WGS sequence"/>
</dbReference>
<proteinExistence type="predicted"/>